<comment type="caution">
    <text evidence="1">The sequence shown here is derived from an EMBL/GenBank/DDBJ whole genome shotgun (WGS) entry which is preliminary data.</text>
</comment>
<gene>
    <name evidence="1" type="ORF">BJY20_001273</name>
</gene>
<accession>A0A852VWI0</accession>
<reference evidence="1 2" key="1">
    <citation type="submission" date="2020-07" db="EMBL/GenBank/DDBJ databases">
        <title>Sequencing the genomes of 1000 actinobacteria strains.</title>
        <authorList>
            <person name="Klenk H.-P."/>
        </authorList>
    </citation>
    <scope>NUCLEOTIDE SEQUENCE [LARGE SCALE GENOMIC DNA]</scope>
    <source>
        <strain evidence="1 2">DSM 26154</strain>
    </source>
</reference>
<dbReference type="EMBL" id="JACCAE010000001">
    <property type="protein sequence ID" value="NYF97881.1"/>
    <property type="molecule type" value="Genomic_DNA"/>
</dbReference>
<organism evidence="1 2">
    <name type="scientific">Janibacter cremeus</name>
    <dbReference type="NCBI Taxonomy" id="1285192"/>
    <lineage>
        <taxon>Bacteria</taxon>
        <taxon>Bacillati</taxon>
        <taxon>Actinomycetota</taxon>
        <taxon>Actinomycetes</taxon>
        <taxon>Micrococcales</taxon>
        <taxon>Intrasporangiaceae</taxon>
        <taxon>Janibacter</taxon>
    </lineage>
</organism>
<name>A0A852VWI0_9MICO</name>
<dbReference type="AlphaFoldDB" id="A0A852VWI0"/>
<sequence length="313" mass="35492">MTISQRYSRTTYDIYGDSSLAEIREKLNSKPMSAMFVQDLMHRHYQYMWKLEVSGQERGAATAYLAAFLSDISYRQIGDAGMMFWELFDRILSEYVESGSCYGEVYLADLDDEGDLDFQTTKCRFDIVPGWSVRRRPIGLVQLDGSARGGWRHLERAQLVQVSAPRHLVSTVNSSLRDLDAIHPEGLVGGFEKFLGLPAYDMKLHQRRLNEMSARATTPVGWSGRGLFMDRATNSYRVYRELRFTKIWLQFVRVAVEGLNAALARAETDSGGFSVRIDGLPSISDVETAMASVEHGSESLDSINRRIVRPRYS</sequence>
<evidence type="ECO:0000313" key="2">
    <source>
        <dbReference type="Proteomes" id="UP000554054"/>
    </source>
</evidence>
<dbReference type="Proteomes" id="UP000554054">
    <property type="component" value="Unassembled WGS sequence"/>
</dbReference>
<protein>
    <submittedName>
        <fullName evidence="1">Uncharacterized protein</fullName>
    </submittedName>
</protein>
<evidence type="ECO:0000313" key="1">
    <source>
        <dbReference type="EMBL" id="NYF97881.1"/>
    </source>
</evidence>
<keyword evidence="2" id="KW-1185">Reference proteome</keyword>
<proteinExistence type="predicted"/>